<dbReference type="PROSITE" id="PS00211">
    <property type="entry name" value="ABC_TRANSPORTER_1"/>
    <property type="match status" value="1"/>
</dbReference>
<keyword evidence="5" id="KW-0997">Cell inner membrane</keyword>
<evidence type="ECO:0000259" key="10">
    <source>
        <dbReference type="PROSITE" id="PS50893"/>
    </source>
</evidence>
<evidence type="ECO:0000256" key="3">
    <source>
        <dbReference type="ARBA" id="ARBA00022448"/>
    </source>
</evidence>
<organism evidence="11 12">
    <name type="scientific">Metabacillus herbersteinensis</name>
    <dbReference type="NCBI Taxonomy" id="283816"/>
    <lineage>
        <taxon>Bacteria</taxon>
        <taxon>Bacillati</taxon>
        <taxon>Bacillota</taxon>
        <taxon>Bacilli</taxon>
        <taxon>Bacillales</taxon>
        <taxon>Bacillaceae</taxon>
        <taxon>Metabacillus</taxon>
    </lineage>
</organism>
<accession>A0ABV6GKH1</accession>
<dbReference type="InterPro" id="IPR003439">
    <property type="entry name" value="ABC_transporter-like_ATP-bd"/>
</dbReference>
<keyword evidence="4" id="KW-1003">Cell membrane</keyword>
<dbReference type="Gene3D" id="3.40.50.300">
    <property type="entry name" value="P-loop containing nucleotide triphosphate hydrolases"/>
    <property type="match status" value="1"/>
</dbReference>
<dbReference type="InterPro" id="IPR003593">
    <property type="entry name" value="AAA+_ATPase"/>
</dbReference>
<comment type="caution">
    <text evidence="11">The sequence shown here is derived from an EMBL/GenBank/DDBJ whole genome shotgun (WGS) entry which is preliminary data.</text>
</comment>
<evidence type="ECO:0000256" key="5">
    <source>
        <dbReference type="ARBA" id="ARBA00022519"/>
    </source>
</evidence>
<dbReference type="PANTHER" id="PTHR43297:SF14">
    <property type="entry name" value="ATPASE AAA-TYPE CORE DOMAIN-CONTAINING PROTEIN"/>
    <property type="match status" value="1"/>
</dbReference>
<keyword evidence="12" id="KW-1185">Reference proteome</keyword>
<evidence type="ECO:0000256" key="2">
    <source>
        <dbReference type="ARBA" id="ARBA00005417"/>
    </source>
</evidence>
<dbReference type="GO" id="GO:0005524">
    <property type="term" value="F:ATP binding"/>
    <property type="evidence" value="ECO:0007669"/>
    <property type="project" value="UniProtKB-KW"/>
</dbReference>
<dbReference type="Pfam" id="PF00005">
    <property type="entry name" value="ABC_tran"/>
    <property type="match status" value="1"/>
</dbReference>
<evidence type="ECO:0000313" key="12">
    <source>
        <dbReference type="Proteomes" id="UP001589854"/>
    </source>
</evidence>
<comment type="subcellular location">
    <subcellularLocation>
        <location evidence="1">Cell membrane</location>
        <topology evidence="1">Peripheral membrane protein</topology>
    </subcellularLocation>
</comment>
<evidence type="ECO:0000256" key="9">
    <source>
        <dbReference type="ARBA" id="ARBA00023136"/>
    </source>
</evidence>
<dbReference type="PROSITE" id="PS50893">
    <property type="entry name" value="ABC_TRANSPORTER_2"/>
    <property type="match status" value="1"/>
</dbReference>
<keyword evidence="7 11" id="KW-0067">ATP-binding</keyword>
<dbReference type="InterPro" id="IPR050388">
    <property type="entry name" value="ABC_Ni/Peptide_Import"/>
</dbReference>
<dbReference type="CDD" id="cd03257">
    <property type="entry name" value="ABC_NikE_OppD_transporters"/>
    <property type="match status" value="1"/>
</dbReference>
<keyword evidence="9" id="KW-0472">Membrane</keyword>
<evidence type="ECO:0000256" key="8">
    <source>
        <dbReference type="ARBA" id="ARBA00022967"/>
    </source>
</evidence>
<keyword evidence="3" id="KW-0813">Transport</keyword>
<feature type="domain" description="ABC transporter" evidence="10">
    <location>
        <begin position="29"/>
        <end position="262"/>
    </location>
</feature>
<dbReference type="InterPro" id="IPR027417">
    <property type="entry name" value="P-loop_NTPase"/>
</dbReference>
<gene>
    <name evidence="11" type="ORF">ACFFIX_22000</name>
</gene>
<comment type="similarity">
    <text evidence="2">Belongs to the ABC transporter superfamily.</text>
</comment>
<proteinExistence type="inferred from homology"/>
<dbReference type="SMART" id="SM00382">
    <property type="entry name" value="AAA"/>
    <property type="match status" value="1"/>
</dbReference>
<dbReference type="InterPro" id="IPR017871">
    <property type="entry name" value="ABC_transporter-like_CS"/>
</dbReference>
<name>A0ABV6GKH1_9BACI</name>
<evidence type="ECO:0000256" key="1">
    <source>
        <dbReference type="ARBA" id="ARBA00004202"/>
    </source>
</evidence>
<dbReference type="Proteomes" id="UP001589854">
    <property type="component" value="Unassembled WGS sequence"/>
</dbReference>
<dbReference type="RefSeq" id="WP_378937878.1">
    <property type="nucleotide sequence ID" value="NZ_JBHLVO010000028.1"/>
</dbReference>
<keyword evidence="8" id="KW-1278">Translocase</keyword>
<evidence type="ECO:0000256" key="4">
    <source>
        <dbReference type="ARBA" id="ARBA00022475"/>
    </source>
</evidence>
<keyword evidence="6" id="KW-0547">Nucleotide-binding</keyword>
<dbReference type="SUPFAM" id="SSF52540">
    <property type="entry name" value="P-loop containing nucleoside triphosphate hydrolases"/>
    <property type="match status" value="1"/>
</dbReference>
<sequence>MPTTIDLNQHRTIKNGLKESLLLQSCPVLEVKNLSISLCGSNGEEDRILVKRLNFTIRPGEMLGLAGESGSGKSLTASTKLGLLPNSLKISEGQIDFQGRELTSLSEKDFRRLRGKEIAYLFQNYQGSFTPFIKIGIQLIEALRSHDKIRKQDAKKKVLFWLERVKLPSERIFGSYPHQLSGGQLQRASLAGALMFNPSLIIADEPTTALDVLTGEKILDLLADLQKELNCAVLLISHDLKHLLKRTDCMAVMYGGNVWWTDC</sequence>
<evidence type="ECO:0000256" key="7">
    <source>
        <dbReference type="ARBA" id="ARBA00022840"/>
    </source>
</evidence>
<reference evidence="11 12" key="1">
    <citation type="submission" date="2024-09" db="EMBL/GenBank/DDBJ databases">
        <authorList>
            <person name="Sun Q."/>
            <person name="Mori K."/>
        </authorList>
    </citation>
    <scope>NUCLEOTIDE SEQUENCE [LARGE SCALE GENOMIC DNA]</scope>
    <source>
        <strain evidence="11 12">CCM 7228</strain>
    </source>
</reference>
<evidence type="ECO:0000313" key="11">
    <source>
        <dbReference type="EMBL" id="MFC0274030.1"/>
    </source>
</evidence>
<protein>
    <submittedName>
        <fullName evidence="11">ABC transporter ATP-binding protein</fullName>
    </submittedName>
</protein>
<dbReference type="EMBL" id="JBHLVO010000028">
    <property type="protein sequence ID" value="MFC0274030.1"/>
    <property type="molecule type" value="Genomic_DNA"/>
</dbReference>
<dbReference type="PANTHER" id="PTHR43297">
    <property type="entry name" value="OLIGOPEPTIDE TRANSPORT ATP-BINDING PROTEIN APPD"/>
    <property type="match status" value="1"/>
</dbReference>
<evidence type="ECO:0000256" key="6">
    <source>
        <dbReference type="ARBA" id="ARBA00022741"/>
    </source>
</evidence>